<dbReference type="PANTHER" id="PTHR46766">
    <property type="entry name" value="GLUTAMINE-RICH PROTEIN 2"/>
    <property type="match status" value="1"/>
</dbReference>
<dbReference type="PANTHER" id="PTHR46766:SF1">
    <property type="entry name" value="GLUTAMINE-RICH PROTEIN 2"/>
    <property type="match status" value="1"/>
</dbReference>
<gene>
    <name evidence="3" type="ORF">H0P51_19275</name>
</gene>
<keyword evidence="4" id="KW-1185">Reference proteome</keyword>
<reference evidence="4" key="3">
    <citation type="submission" date="2023-07" db="EMBL/GenBank/DDBJ databases">
        <title>Description of Mycobacterium gordonae subsp. intergordonae subsp.nov. and Mycobacterium gordonae subsp. gordonae subsp. nov.</title>
        <authorList>
            <person name="Huang H."/>
        </authorList>
    </citation>
    <scope>NUCLEOTIDE SEQUENCE [LARGE SCALE GENOMIC DNA]</scope>
    <source>
        <strain evidence="4">24</strain>
    </source>
</reference>
<dbReference type="InterPro" id="IPR038332">
    <property type="entry name" value="PPE_sf"/>
</dbReference>
<dbReference type="GO" id="GO:0052572">
    <property type="term" value="P:response to host immune response"/>
    <property type="evidence" value="ECO:0007669"/>
    <property type="project" value="TreeGrafter"/>
</dbReference>
<dbReference type="FunFam" id="1.20.1260.20:FF:000001">
    <property type="entry name" value="PPE family protein PPE41"/>
    <property type="match status" value="1"/>
</dbReference>
<feature type="domain" description="PPE" evidence="2">
    <location>
        <begin position="2"/>
        <end position="164"/>
    </location>
</feature>
<dbReference type="AlphaFoldDB" id="A0A7D6HY80"/>
<proteinExistence type="inferred from homology"/>
<reference evidence="3 4" key="2">
    <citation type="submission" date="2020-07" db="EMBL/GenBank/DDBJ databases">
        <authorList>
            <person name="Yu X."/>
        </authorList>
    </citation>
    <scope>NUCLEOTIDE SEQUENCE [LARGE SCALE GENOMIC DNA]</scope>
    <source>
        <strain evidence="4">24</strain>
    </source>
</reference>
<comment type="similarity">
    <text evidence="1">Belongs to the mycobacterial PPE family.</text>
</comment>
<evidence type="ECO:0000313" key="3">
    <source>
        <dbReference type="EMBL" id="QLL10352.1"/>
    </source>
</evidence>
<reference evidence="4" key="1">
    <citation type="submission" date="2020-07" db="EMBL/GenBank/DDBJ databases">
        <title>Description of Mycobacterium gordonae subsp. intergordonae subsp.nov. and Mycobacterium gordonae subsp. gordonae subsp. nov.</title>
        <authorList>
            <person name="Yu X."/>
        </authorList>
    </citation>
    <scope>NUCLEOTIDE SEQUENCE [LARGE SCALE GENOMIC DNA]</scope>
    <source>
        <strain evidence="4">24</strain>
    </source>
</reference>
<sequence length="307" mass="30901">MDFAALPPEINSARMYSGPGSGPMMAAASAWNTIATEMRSAASSYGSVVAELSGESWFGPASTSMLAAALPYLDWLNTTATQAEQAGNQATAAATAFETAFTMTVPPVAVAANRAELAMLVATNVFGQNTPAIAATEAQYAEMWAQDAATMNGYASISDVASALMPFTSPQSTTTPDGPAEQASAVTQAAQTPTGTAQSILSSVPSSVGGGSTAGSVTTSLTGLLNGSDNSALGTFLSGNFASTALLNGTIAGGPFNPQFILQTVAGFYPQACVEPGLEAAPPGNGGAAVGHAEFDRNEWTGRRCLS</sequence>
<organism evidence="3 4">
    <name type="scientific">Mycobacterium vicinigordonae</name>
    <dbReference type="NCBI Taxonomy" id="1719132"/>
    <lineage>
        <taxon>Bacteria</taxon>
        <taxon>Bacillati</taxon>
        <taxon>Actinomycetota</taxon>
        <taxon>Actinomycetes</taxon>
        <taxon>Mycobacteriales</taxon>
        <taxon>Mycobacteriaceae</taxon>
        <taxon>Mycobacterium</taxon>
    </lineage>
</organism>
<protein>
    <submittedName>
        <fullName evidence="3">PPE family protein</fullName>
    </submittedName>
</protein>
<dbReference type="Pfam" id="PF00823">
    <property type="entry name" value="PPE"/>
    <property type="match status" value="1"/>
</dbReference>
<dbReference type="EMBL" id="CP059165">
    <property type="protein sequence ID" value="QLL10352.1"/>
    <property type="molecule type" value="Genomic_DNA"/>
</dbReference>
<evidence type="ECO:0000256" key="1">
    <source>
        <dbReference type="ARBA" id="ARBA00010652"/>
    </source>
</evidence>
<accession>A0A7D6HY80</accession>
<dbReference type="KEGG" id="mgor:H0P51_19275"/>
<dbReference type="InterPro" id="IPR000030">
    <property type="entry name" value="PPE_dom"/>
</dbReference>
<evidence type="ECO:0000259" key="2">
    <source>
        <dbReference type="Pfam" id="PF00823"/>
    </source>
</evidence>
<evidence type="ECO:0000313" key="4">
    <source>
        <dbReference type="Proteomes" id="UP000510682"/>
    </source>
</evidence>
<name>A0A7D6HY80_9MYCO</name>
<dbReference type="Gene3D" id="1.20.1260.20">
    <property type="entry name" value="PPE superfamily"/>
    <property type="match status" value="1"/>
</dbReference>
<dbReference type="SUPFAM" id="SSF140459">
    <property type="entry name" value="PE/PPE dimer-like"/>
    <property type="match status" value="1"/>
</dbReference>
<dbReference type="Proteomes" id="UP000510682">
    <property type="component" value="Chromosome"/>
</dbReference>